<dbReference type="InterPro" id="IPR029319">
    <property type="entry name" value="DNA_ligase_OB"/>
</dbReference>
<dbReference type="AlphaFoldDB" id="A0A6C0L2X5"/>
<dbReference type="InterPro" id="IPR012310">
    <property type="entry name" value="DNA_ligase_ATP-dep_cent"/>
</dbReference>
<organism evidence="11">
    <name type="scientific">viral metagenome</name>
    <dbReference type="NCBI Taxonomy" id="1070528"/>
    <lineage>
        <taxon>unclassified sequences</taxon>
        <taxon>metagenomes</taxon>
        <taxon>organismal metagenomes</taxon>
    </lineage>
</organism>
<dbReference type="PRINTS" id="PR00870">
    <property type="entry name" value="DNAPOLXBETA"/>
</dbReference>
<keyword evidence="2" id="KW-0237">DNA synthesis</keyword>
<dbReference type="SUPFAM" id="SSF56091">
    <property type="entry name" value="DNA ligase/mRNA capping enzyme, catalytic domain"/>
    <property type="match status" value="1"/>
</dbReference>
<dbReference type="Pfam" id="PF01068">
    <property type="entry name" value="DNA_ligase_A_M"/>
    <property type="match status" value="1"/>
</dbReference>
<dbReference type="Gene3D" id="3.30.460.10">
    <property type="entry name" value="Beta Polymerase, domain 2"/>
    <property type="match status" value="1"/>
</dbReference>
<dbReference type="CDD" id="cd07896">
    <property type="entry name" value="Adenylation_kDNA_ligase_like"/>
    <property type="match status" value="1"/>
</dbReference>
<dbReference type="PROSITE" id="PS00333">
    <property type="entry name" value="DNA_LIGASE_A2"/>
    <property type="match status" value="1"/>
</dbReference>
<dbReference type="InterPro" id="IPR027421">
    <property type="entry name" value="DNA_pol_lamdba_lyase_dom_sf"/>
</dbReference>
<keyword evidence="3" id="KW-0808">Transferase</keyword>
<dbReference type="Gene3D" id="3.30.470.30">
    <property type="entry name" value="DNA ligase/mRNA capping enzyme"/>
    <property type="match status" value="1"/>
</dbReference>
<evidence type="ECO:0000259" key="10">
    <source>
        <dbReference type="PROSITE" id="PS50160"/>
    </source>
</evidence>
<evidence type="ECO:0000256" key="4">
    <source>
        <dbReference type="ARBA" id="ARBA00022695"/>
    </source>
</evidence>
<dbReference type="EMBL" id="MN741026">
    <property type="protein sequence ID" value="QHU23207.1"/>
    <property type="molecule type" value="Genomic_DNA"/>
</dbReference>
<dbReference type="PANTHER" id="PTHR11276">
    <property type="entry name" value="DNA POLYMERASE TYPE-X FAMILY MEMBER"/>
    <property type="match status" value="1"/>
</dbReference>
<dbReference type="Pfam" id="PF14716">
    <property type="entry name" value="HHH_8"/>
    <property type="match status" value="1"/>
</dbReference>
<dbReference type="EC" id="2.7.7.7" evidence="1"/>
<evidence type="ECO:0000256" key="3">
    <source>
        <dbReference type="ARBA" id="ARBA00022679"/>
    </source>
</evidence>
<dbReference type="GO" id="GO:0003677">
    <property type="term" value="F:DNA binding"/>
    <property type="evidence" value="ECO:0007669"/>
    <property type="project" value="InterPro"/>
</dbReference>
<sequence>MKDKLFMLAKLFIKGMMAPRSDPDCLPPEGWYMAEKFDGYRARYTGKEKKKVFLSRNQKEFVGTPEWFLNMIPKEELDGELWCGRDNFNAMGVVRKHDPDPEEWIDIKFVVYDLPEHDGPFRERLIELNKIVQKGKDQWEIDKKQYPPPFRSLDYPVIVAEQNKIESYEQMDSYYKNIIDNGGEGIIIKDPESQYEDGRSNYMLKVKPSFDEECIIVDYKEGKGKYSGLLGGFICKPLINHDTYHVIDTNEKHEFALSGMDDEIRNGYMNTHPVGTVISYEHSGKTGTGKPRFARYLRKRDDVVIMDKVQSEHKGTEKIQNITKILSEIADFEKMKGQSFKSASYRKVVNELKKLKDDSELIKDNLLAMKGVGTSIFEKIEQILDTGTCPLYEKIKKDDSVDSKKVLMGIHGVGPKKAKELLDEGLDTIQKLRQCEDISQILNAKQMIGLKHYEDLNERIPREEIENHEDILQKMLHMIDPEAEMTIAGSYRRGCETSGDIDVLLKSTNKTVFKRYIKALSDIRYLIDDLANGTKKYNGVSKCGKDGKSRRIDIMYTTPDEYPFAILYFTGSKDFNTKMRNEVNEKGLSMNEYCLSDSNTKERINHTFRVEEDIFKYLDIQYVEPTKR</sequence>
<dbReference type="GO" id="GO:0006303">
    <property type="term" value="P:double-strand break repair via nonhomologous end joining"/>
    <property type="evidence" value="ECO:0007669"/>
    <property type="project" value="TreeGrafter"/>
</dbReference>
<dbReference type="InterPro" id="IPR028207">
    <property type="entry name" value="DNA_pol_B_palm_palm"/>
</dbReference>
<evidence type="ECO:0000313" key="11">
    <source>
        <dbReference type="EMBL" id="QHU23207.1"/>
    </source>
</evidence>
<protein>
    <recommendedName>
        <fullName evidence="1">DNA-directed DNA polymerase</fullName>
        <ecNumber evidence="1">2.7.7.7</ecNumber>
    </recommendedName>
</protein>
<dbReference type="PROSITE" id="PS50160">
    <property type="entry name" value="DNA_LIGASE_A3"/>
    <property type="match status" value="1"/>
</dbReference>
<dbReference type="PRINTS" id="PR00869">
    <property type="entry name" value="DNAPOLX"/>
</dbReference>
<dbReference type="InterPro" id="IPR002008">
    <property type="entry name" value="DNA_pol_X_beta-like"/>
</dbReference>
<dbReference type="SUPFAM" id="SSF47802">
    <property type="entry name" value="DNA polymerase beta, N-terminal domain-like"/>
    <property type="match status" value="1"/>
</dbReference>
<name>A0A6C0L2X5_9ZZZZ</name>
<dbReference type="Pfam" id="PF14743">
    <property type="entry name" value="DNA_ligase_OB_2"/>
    <property type="match status" value="1"/>
</dbReference>
<dbReference type="InterPro" id="IPR002054">
    <property type="entry name" value="DNA-dir_DNA_pol_X"/>
</dbReference>
<dbReference type="InterPro" id="IPR029398">
    <property type="entry name" value="PolB_thumb"/>
</dbReference>
<evidence type="ECO:0000256" key="5">
    <source>
        <dbReference type="ARBA" id="ARBA00022705"/>
    </source>
</evidence>
<dbReference type="SUPFAM" id="SSF50249">
    <property type="entry name" value="Nucleic acid-binding proteins"/>
    <property type="match status" value="1"/>
</dbReference>
<evidence type="ECO:0000256" key="9">
    <source>
        <dbReference type="ARBA" id="ARBA00049244"/>
    </source>
</evidence>
<dbReference type="InterPro" id="IPR016059">
    <property type="entry name" value="DNA_ligase_ATP-dep_CS"/>
</dbReference>
<accession>A0A6C0L2X5</accession>
<dbReference type="SUPFAM" id="SSF81301">
    <property type="entry name" value="Nucleotidyltransferase"/>
    <property type="match status" value="1"/>
</dbReference>
<keyword evidence="6" id="KW-0227">DNA damage</keyword>
<dbReference type="Pfam" id="PF14792">
    <property type="entry name" value="DNA_pol_B_palm"/>
    <property type="match status" value="1"/>
</dbReference>
<keyword evidence="4" id="KW-0548">Nucleotidyltransferase</keyword>
<keyword evidence="8" id="KW-0234">DNA repair</keyword>
<dbReference type="Pfam" id="PF14791">
    <property type="entry name" value="DNA_pol_B_thumb"/>
    <property type="match status" value="1"/>
</dbReference>
<dbReference type="Gene3D" id="1.10.150.110">
    <property type="entry name" value="DNA polymerase beta, N-terminal domain-like"/>
    <property type="match status" value="1"/>
</dbReference>
<feature type="domain" description="ATP-dependent DNA ligase family profile" evidence="10">
    <location>
        <begin position="120"/>
        <end position="235"/>
    </location>
</feature>
<comment type="catalytic activity">
    <reaction evidence="9">
        <text>DNA(n) + a 2'-deoxyribonucleoside 5'-triphosphate = DNA(n+1) + diphosphate</text>
        <dbReference type="Rhea" id="RHEA:22508"/>
        <dbReference type="Rhea" id="RHEA-COMP:17339"/>
        <dbReference type="Rhea" id="RHEA-COMP:17340"/>
        <dbReference type="ChEBI" id="CHEBI:33019"/>
        <dbReference type="ChEBI" id="CHEBI:61560"/>
        <dbReference type="ChEBI" id="CHEBI:173112"/>
        <dbReference type="EC" id="2.7.7.7"/>
    </reaction>
</comment>
<evidence type="ECO:0000256" key="8">
    <source>
        <dbReference type="ARBA" id="ARBA00023204"/>
    </source>
</evidence>
<dbReference type="GO" id="GO:0003910">
    <property type="term" value="F:DNA ligase (ATP) activity"/>
    <property type="evidence" value="ECO:0007669"/>
    <property type="project" value="InterPro"/>
</dbReference>
<dbReference type="Gene3D" id="1.10.150.20">
    <property type="entry name" value="5' to 3' exonuclease, C-terminal subdomain"/>
    <property type="match status" value="1"/>
</dbReference>
<dbReference type="CDD" id="cd00141">
    <property type="entry name" value="NT_POLXc"/>
    <property type="match status" value="1"/>
</dbReference>
<reference evidence="11" key="1">
    <citation type="journal article" date="2020" name="Nature">
        <title>Giant virus diversity and host interactions through global metagenomics.</title>
        <authorList>
            <person name="Schulz F."/>
            <person name="Roux S."/>
            <person name="Paez-Espino D."/>
            <person name="Jungbluth S."/>
            <person name="Walsh D.A."/>
            <person name="Denef V.J."/>
            <person name="McMahon K.D."/>
            <person name="Konstantinidis K.T."/>
            <person name="Eloe-Fadrosh E.A."/>
            <person name="Kyrpides N.C."/>
            <person name="Woyke T."/>
        </authorList>
    </citation>
    <scope>NUCLEOTIDE SEQUENCE</scope>
    <source>
        <strain evidence="11">GVMAG-S-ERX555907-94</strain>
    </source>
</reference>
<dbReference type="CDD" id="cd08041">
    <property type="entry name" value="OBF_kDNA_ligase_like"/>
    <property type="match status" value="1"/>
</dbReference>
<dbReference type="PANTHER" id="PTHR11276:SF28">
    <property type="entry name" value="DNA POLYMERASE LAMBDA"/>
    <property type="match status" value="1"/>
</dbReference>
<dbReference type="SMART" id="SM00483">
    <property type="entry name" value="POLXc"/>
    <property type="match status" value="1"/>
</dbReference>
<dbReference type="GO" id="GO:0005524">
    <property type="term" value="F:ATP binding"/>
    <property type="evidence" value="ECO:0007669"/>
    <property type="project" value="InterPro"/>
</dbReference>
<dbReference type="Pfam" id="PF10391">
    <property type="entry name" value="DNA_pol_lambd_f"/>
    <property type="match status" value="1"/>
</dbReference>
<dbReference type="Gene3D" id="3.30.210.10">
    <property type="entry name" value="DNA polymerase, thumb domain"/>
    <property type="match status" value="1"/>
</dbReference>
<proteinExistence type="predicted"/>
<keyword evidence="5" id="KW-0235">DNA replication</keyword>
<dbReference type="SUPFAM" id="SSF81585">
    <property type="entry name" value="PsbU/PolX domain-like"/>
    <property type="match status" value="1"/>
</dbReference>
<dbReference type="InterPro" id="IPR012340">
    <property type="entry name" value="NA-bd_OB-fold"/>
</dbReference>
<dbReference type="GO" id="GO:0005634">
    <property type="term" value="C:nucleus"/>
    <property type="evidence" value="ECO:0007669"/>
    <property type="project" value="TreeGrafter"/>
</dbReference>
<evidence type="ECO:0000256" key="1">
    <source>
        <dbReference type="ARBA" id="ARBA00012417"/>
    </source>
</evidence>
<dbReference type="Gene3D" id="2.40.50.140">
    <property type="entry name" value="Nucleic acid-binding proteins"/>
    <property type="match status" value="1"/>
</dbReference>
<dbReference type="InterPro" id="IPR043519">
    <property type="entry name" value="NT_sf"/>
</dbReference>
<dbReference type="InterPro" id="IPR037160">
    <property type="entry name" value="DNA_Pol_thumb_sf"/>
</dbReference>
<evidence type="ECO:0000256" key="2">
    <source>
        <dbReference type="ARBA" id="ARBA00022634"/>
    </source>
</evidence>
<evidence type="ECO:0000256" key="6">
    <source>
        <dbReference type="ARBA" id="ARBA00022763"/>
    </source>
</evidence>
<evidence type="ECO:0000256" key="7">
    <source>
        <dbReference type="ARBA" id="ARBA00022932"/>
    </source>
</evidence>
<dbReference type="Gene3D" id="3.30.1490.70">
    <property type="match status" value="1"/>
</dbReference>
<dbReference type="GO" id="GO:0003887">
    <property type="term" value="F:DNA-directed DNA polymerase activity"/>
    <property type="evidence" value="ECO:0007669"/>
    <property type="project" value="UniProtKB-KW"/>
</dbReference>
<keyword evidence="7" id="KW-0239">DNA-directed DNA polymerase</keyword>
<dbReference type="GO" id="GO:0006310">
    <property type="term" value="P:DNA recombination"/>
    <property type="evidence" value="ECO:0007669"/>
    <property type="project" value="InterPro"/>
</dbReference>
<dbReference type="InterPro" id="IPR010996">
    <property type="entry name" value="HHH_MUS81"/>
</dbReference>
<dbReference type="InterPro" id="IPR022312">
    <property type="entry name" value="DNA_pol_X"/>
</dbReference>
<dbReference type="InterPro" id="IPR018944">
    <property type="entry name" value="DNA_pol_lambd_fingers_domain"/>
</dbReference>